<protein>
    <recommendedName>
        <fullName evidence="3">Peptidase C39-like domain-containing protein</fullName>
    </recommendedName>
</protein>
<reference evidence="1 2" key="1">
    <citation type="submission" date="2020-05" db="EMBL/GenBank/DDBJ databases">
        <title>Distinct polysaccharide utilization as determinants for interspecies competition between intestinal Prevotella spp.</title>
        <authorList>
            <person name="Galvez E.J.C."/>
            <person name="Iljazovic A."/>
            <person name="Strowig T."/>
        </authorList>
    </citation>
    <scope>NUCLEOTIDE SEQUENCE [LARGE SCALE GENOMIC DNA]</scope>
    <source>
        <strain evidence="1 2">PCHR</strain>
    </source>
</reference>
<evidence type="ECO:0000313" key="2">
    <source>
        <dbReference type="Proteomes" id="UP000820977"/>
    </source>
</evidence>
<keyword evidence="2" id="KW-1185">Reference proteome</keyword>
<name>A0ABX2B3U7_9BACT</name>
<dbReference type="Proteomes" id="UP000820977">
    <property type="component" value="Unassembled WGS sequence"/>
</dbReference>
<evidence type="ECO:0000313" key="1">
    <source>
        <dbReference type="EMBL" id="NPE25143.1"/>
    </source>
</evidence>
<dbReference type="RefSeq" id="WP_172344626.1">
    <property type="nucleotide sequence ID" value="NZ_CATJFF010000092.1"/>
</dbReference>
<comment type="caution">
    <text evidence="1">The sequence shown here is derived from an EMBL/GenBank/DDBJ whole genome shotgun (WGS) entry which is preliminary data.</text>
</comment>
<gene>
    <name evidence="1" type="ORF">HPS54_06365</name>
</gene>
<accession>A0ABX2B3U7</accession>
<proteinExistence type="predicted"/>
<dbReference type="EMBL" id="JABKKJ010000007">
    <property type="protein sequence ID" value="NPE25143.1"/>
    <property type="molecule type" value="Genomic_DNA"/>
</dbReference>
<organism evidence="1 2">
    <name type="scientific">Xylanibacter caecicola</name>
    <dbReference type="NCBI Taxonomy" id="2736294"/>
    <lineage>
        <taxon>Bacteria</taxon>
        <taxon>Pseudomonadati</taxon>
        <taxon>Bacteroidota</taxon>
        <taxon>Bacteroidia</taxon>
        <taxon>Bacteroidales</taxon>
        <taxon>Prevotellaceae</taxon>
        <taxon>Xylanibacter</taxon>
    </lineage>
</organism>
<evidence type="ECO:0008006" key="3">
    <source>
        <dbReference type="Google" id="ProtNLM"/>
    </source>
</evidence>
<sequence length="218" mass="24524">MSSIKIINSIKLDSKGVRVKDANGKYILLHKRQGDMDGACAVYSLAMAMLCIGVITNEDLQVYANPDRRTCKGKFLSHFLEEQGLVRRGYSFISMAREIRESSFNLDAIRKNPKEDDDIINAIADFIDKESPVIISTDFKEGAHALLAVGYEITDDSDKITKILCLDPGEEAPKYSCWNCIIDVSHKNEKSEYPYVCITRTQAYRVTLGDILMIKKAE</sequence>